<gene>
    <name evidence="2" type="ORF">NIT7321_00835</name>
</gene>
<protein>
    <recommendedName>
        <fullName evidence="4">NfeD-like C-terminal domain-containing protein</fullName>
    </recommendedName>
</protein>
<sequence>MTALWELWWVWIAAAIGLAIIEVLAPGFLFLGFAIGAAITGLLVALSAAGSMTLPVLLLVFSGLSLVAWLVLRRSFKGPKGQVKTFDHDINDG</sequence>
<dbReference type="STRING" id="481446.NIT7645_03174"/>
<dbReference type="RefSeq" id="WP_046210999.1">
    <property type="nucleotide sequence ID" value="NZ_BSKQ01000001.1"/>
</dbReference>
<keyword evidence="1" id="KW-0472">Membrane</keyword>
<dbReference type="EMBL" id="CVRL01000010">
    <property type="protein sequence ID" value="CRL09998.1"/>
    <property type="molecule type" value="Genomic_DNA"/>
</dbReference>
<evidence type="ECO:0000313" key="2">
    <source>
        <dbReference type="EMBL" id="CRL09998.1"/>
    </source>
</evidence>
<keyword evidence="1" id="KW-1133">Transmembrane helix</keyword>
<keyword evidence="1" id="KW-0812">Transmembrane</keyword>
<proteinExistence type="predicted"/>
<evidence type="ECO:0000313" key="3">
    <source>
        <dbReference type="Proteomes" id="UP000043764"/>
    </source>
</evidence>
<feature type="transmembrane region" description="Helical" evidence="1">
    <location>
        <begin position="54"/>
        <end position="72"/>
    </location>
</feature>
<feature type="transmembrane region" description="Helical" evidence="1">
    <location>
        <begin position="6"/>
        <end position="24"/>
    </location>
</feature>
<evidence type="ECO:0008006" key="4">
    <source>
        <dbReference type="Google" id="ProtNLM"/>
    </source>
</evidence>
<name>A0A0H5CZP3_9RHOB</name>
<organism evidence="2 3">
    <name type="scientific">Phaeobacter italicus</name>
    <dbReference type="NCBI Taxonomy" id="481446"/>
    <lineage>
        <taxon>Bacteria</taxon>
        <taxon>Pseudomonadati</taxon>
        <taxon>Pseudomonadota</taxon>
        <taxon>Alphaproteobacteria</taxon>
        <taxon>Rhodobacterales</taxon>
        <taxon>Roseobacteraceae</taxon>
        <taxon>Phaeobacter</taxon>
    </lineage>
</organism>
<keyword evidence="3" id="KW-1185">Reference proteome</keyword>
<accession>A0A0H5CZP3</accession>
<dbReference type="AlphaFoldDB" id="A0A0H5CZP3"/>
<evidence type="ECO:0000256" key="1">
    <source>
        <dbReference type="SAM" id="Phobius"/>
    </source>
</evidence>
<dbReference type="Proteomes" id="UP000043764">
    <property type="component" value="Unassembled WGS sequence"/>
</dbReference>
<reference evidence="3" key="1">
    <citation type="submission" date="2015-05" db="EMBL/GenBank/DDBJ databases">
        <authorList>
            <person name="Rodrigo-Torres Lidia"/>
            <person name="Arahal R.David."/>
        </authorList>
    </citation>
    <scope>NUCLEOTIDE SEQUENCE [LARGE SCALE GENOMIC DNA]</scope>
    <source>
        <strain evidence="3">CECT 7321</strain>
    </source>
</reference>